<evidence type="ECO:0000259" key="6">
    <source>
        <dbReference type="Pfam" id="PF01243"/>
    </source>
</evidence>
<feature type="binding site" evidence="5">
    <location>
        <begin position="134"/>
        <end position="135"/>
    </location>
    <ligand>
        <name>FMN</name>
        <dbReference type="ChEBI" id="CHEBI:58210"/>
    </ligand>
</feature>
<evidence type="ECO:0000256" key="5">
    <source>
        <dbReference type="PIRSR" id="PIRSR000190-2"/>
    </source>
</evidence>
<dbReference type="KEGG" id="stri:C7M71_003035"/>
<dbReference type="OrthoDB" id="9780392at2"/>
<feature type="binding site" evidence="5">
    <location>
        <position position="99"/>
    </location>
    <ligand>
        <name>FMN</name>
        <dbReference type="ChEBI" id="CHEBI:58210"/>
    </ligand>
</feature>
<dbReference type="GO" id="GO:0010181">
    <property type="term" value="F:FMN binding"/>
    <property type="evidence" value="ECO:0007669"/>
    <property type="project" value="InterPro"/>
</dbReference>
<dbReference type="Proteomes" id="UP000249340">
    <property type="component" value="Chromosome"/>
</dbReference>
<feature type="binding site" evidence="5">
    <location>
        <position position="77"/>
    </location>
    <ligand>
        <name>FMN</name>
        <dbReference type="ChEBI" id="CHEBI:58210"/>
    </ligand>
</feature>
<keyword evidence="9" id="KW-1185">Reference proteome</keyword>
<sequence>MARELPSFDAGRAPVEPGPLFVDWLLWALDAEVPDAQVATLSTVDSDGRPDARMLVLRDVDAARGAWWFAADADSPKGRQLAATPWAALTFYWPAQGRQVRLRGRVEAEGGDRAAEDFHGRSPASRIAALVGHQSERLADAEELADAWDRAAALLDREPAAVAPGHTLYAVLADEVEFWQGESGRRHVRLAYTRGHDGTWGRGLLWP</sequence>
<dbReference type="GO" id="GO:0008615">
    <property type="term" value="P:pyridoxine biosynthetic process"/>
    <property type="evidence" value="ECO:0007669"/>
    <property type="project" value="InterPro"/>
</dbReference>
<keyword evidence="4 8" id="KW-0560">Oxidoreductase</keyword>
<dbReference type="GO" id="GO:0004733">
    <property type="term" value="F:pyridoxamine phosphate oxidase activity"/>
    <property type="evidence" value="ECO:0007669"/>
    <property type="project" value="UniProtKB-EC"/>
</dbReference>
<dbReference type="Pfam" id="PF01243">
    <property type="entry name" value="PNPOx_N"/>
    <property type="match status" value="1"/>
</dbReference>
<feature type="domain" description="Pyridoxamine 5'-phosphate oxidase N-terminal" evidence="6">
    <location>
        <begin position="29"/>
        <end position="145"/>
    </location>
</feature>
<evidence type="ECO:0000256" key="2">
    <source>
        <dbReference type="ARBA" id="ARBA00022630"/>
    </source>
</evidence>
<dbReference type="EMBL" id="CP031264">
    <property type="protein sequence ID" value="AXI81115.1"/>
    <property type="molecule type" value="Genomic_DNA"/>
</dbReference>
<evidence type="ECO:0000256" key="1">
    <source>
        <dbReference type="ARBA" id="ARBA00007301"/>
    </source>
</evidence>
<dbReference type="InterPro" id="IPR000659">
    <property type="entry name" value="Pyridox_Oxase"/>
</dbReference>
<reference evidence="9" key="1">
    <citation type="submission" date="2018-07" db="EMBL/GenBank/DDBJ databases">
        <title>Streptacidiphilus bronchialis DSM 106435 chromosome.</title>
        <authorList>
            <person name="Batra D."/>
            <person name="Gulvik C.A."/>
        </authorList>
    </citation>
    <scope>NUCLEOTIDE SEQUENCE [LARGE SCALE GENOMIC DNA]</scope>
    <source>
        <strain evidence="9">DSM 106435</strain>
    </source>
</reference>
<name>A0A345T560_9ACTN</name>
<feature type="binding site" evidence="5">
    <location>
        <position position="179"/>
    </location>
    <ligand>
        <name>FMN</name>
        <dbReference type="ChEBI" id="CHEBI:58210"/>
    </ligand>
</feature>
<gene>
    <name evidence="8" type="ORF">C7M71_003035</name>
</gene>
<protein>
    <submittedName>
        <fullName evidence="8">Pyridoxal 5'-phosphate synthase</fullName>
        <ecNumber evidence="8">1.4.3.5</ecNumber>
    </submittedName>
</protein>
<dbReference type="PIRSF" id="PIRSF000190">
    <property type="entry name" value="Pyd_amn-ph_oxd"/>
    <property type="match status" value="1"/>
</dbReference>
<organism evidence="8 9">
    <name type="scientific">Peterkaempfera bronchialis</name>
    <dbReference type="NCBI Taxonomy" id="2126346"/>
    <lineage>
        <taxon>Bacteria</taxon>
        <taxon>Bacillati</taxon>
        <taxon>Actinomycetota</taxon>
        <taxon>Actinomycetes</taxon>
        <taxon>Kitasatosporales</taxon>
        <taxon>Streptomycetaceae</taxon>
        <taxon>Peterkaempfera</taxon>
    </lineage>
</organism>
<evidence type="ECO:0000256" key="3">
    <source>
        <dbReference type="ARBA" id="ARBA00022643"/>
    </source>
</evidence>
<evidence type="ECO:0000313" key="9">
    <source>
        <dbReference type="Proteomes" id="UP000249340"/>
    </source>
</evidence>
<dbReference type="Gene3D" id="2.30.110.10">
    <property type="entry name" value="Electron Transport, Fmn-binding Protein, Chain A"/>
    <property type="match status" value="1"/>
</dbReference>
<dbReference type="Pfam" id="PF10590">
    <property type="entry name" value="PNP_phzG_C"/>
    <property type="match status" value="1"/>
</dbReference>
<feature type="binding site" evidence="5">
    <location>
        <position position="189"/>
    </location>
    <ligand>
        <name>FMN</name>
        <dbReference type="ChEBI" id="CHEBI:58210"/>
    </ligand>
</feature>
<proteinExistence type="inferred from homology"/>
<feature type="domain" description="Pyridoxine 5'-phosphate oxidase dimerisation C-terminal" evidence="7">
    <location>
        <begin position="168"/>
        <end position="207"/>
    </location>
</feature>
<dbReference type="PANTHER" id="PTHR10851:SF0">
    <property type="entry name" value="PYRIDOXINE-5'-PHOSPHATE OXIDASE"/>
    <property type="match status" value="1"/>
</dbReference>
<dbReference type="InterPro" id="IPR012349">
    <property type="entry name" value="Split_barrel_FMN-bd"/>
</dbReference>
<comment type="similarity">
    <text evidence="1">Belongs to the pyridoxamine 5'-phosphate oxidase family.</text>
</comment>
<dbReference type="InterPro" id="IPR011576">
    <property type="entry name" value="Pyridox_Oxase_N"/>
</dbReference>
<evidence type="ECO:0000313" key="8">
    <source>
        <dbReference type="EMBL" id="AXI81115.1"/>
    </source>
</evidence>
<keyword evidence="2" id="KW-0285">Flavoprotein</keyword>
<dbReference type="EC" id="1.4.3.5" evidence="8"/>
<comment type="cofactor">
    <cofactor evidence="5">
        <name>FMN</name>
        <dbReference type="ChEBI" id="CHEBI:58210"/>
    </cofactor>
    <text evidence="5">Binds 1 FMN per subunit.</text>
</comment>
<dbReference type="InterPro" id="IPR019576">
    <property type="entry name" value="Pyridoxamine_oxidase_dimer_C"/>
</dbReference>
<dbReference type="AlphaFoldDB" id="A0A345T560"/>
<evidence type="ECO:0000259" key="7">
    <source>
        <dbReference type="Pfam" id="PF10590"/>
    </source>
</evidence>
<dbReference type="PANTHER" id="PTHR10851">
    <property type="entry name" value="PYRIDOXINE-5-PHOSPHATE OXIDASE"/>
    <property type="match status" value="1"/>
</dbReference>
<dbReference type="NCBIfam" id="NF004231">
    <property type="entry name" value="PRK05679.1"/>
    <property type="match status" value="1"/>
</dbReference>
<accession>A0A345T560</accession>
<dbReference type="SUPFAM" id="SSF50475">
    <property type="entry name" value="FMN-binding split barrel"/>
    <property type="match status" value="1"/>
</dbReference>
<keyword evidence="3 5" id="KW-0288">FMN</keyword>
<evidence type="ECO:0000256" key="4">
    <source>
        <dbReference type="ARBA" id="ARBA00023002"/>
    </source>
</evidence>